<organism evidence="3 4">
    <name type="scientific">Bradyrhizobium zhanjiangense</name>
    <dbReference type="NCBI Taxonomy" id="1325107"/>
    <lineage>
        <taxon>Bacteria</taxon>
        <taxon>Pseudomonadati</taxon>
        <taxon>Pseudomonadota</taxon>
        <taxon>Alphaproteobacteria</taxon>
        <taxon>Hyphomicrobiales</taxon>
        <taxon>Nitrobacteraceae</taxon>
        <taxon>Bradyrhizobium</taxon>
    </lineage>
</organism>
<evidence type="ECO:0000256" key="1">
    <source>
        <dbReference type="SAM" id="MobiDB-lite"/>
    </source>
</evidence>
<feature type="compositionally biased region" description="Basic and acidic residues" evidence="1">
    <location>
        <begin position="7"/>
        <end position="19"/>
    </location>
</feature>
<evidence type="ECO:0000259" key="2">
    <source>
        <dbReference type="Pfam" id="PF10137"/>
    </source>
</evidence>
<protein>
    <recommendedName>
        <fullName evidence="2">CD-NTase-associated protein 12/Pycsar effector protein TIR domain-containing protein</fullName>
    </recommendedName>
</protein>
<comment type="caution">
    <text evidence="3">The sequence shown here is derived from an EMBL/GenBank/DDBJ whole genome shotgun (WGS) entry which is preliminary data.</text>
</comment>
<dbReference type="InterPro" id="IPR019302">
    <property type="entry name" value="CAP12/PCTIR_TIR_dom"/>
</dbReference>
<evidence type="ECO:0000313" key="4">
    <source>
        <dbReference type="Proteomes" id="UP000290565"/>
    </source>
</evidence>
<feature type="domain" description="CD-NTase-associated protein 12/Pycsar effector protein TIR" evidence="2">
    <location>
        <begin position="150"/>
        <end position="268"/>
    </location>
</feature>
<gene>
    <name evidence="3" type="ORF">XH94_08950</name>
</gene>
<dbReference type="AlphaFoldDB" id="A0A4Q0ST10"/>
<dbReference type="EMBL" id="LBJM01000020">
    <property type="protein sequence ID" value="RXH41301.1"/>
    <property type="molecule type" value="Genomic_DNA"/>
</dbReference>
<dbReference type="RefSeq" id="WP_128944229.1">
    <property type="nucleotide sequence ID" value="NZ_LBJM01000020.1"/>
</dbReference>
<feature type="region of interest" description="Disordered" evidence="1">
    <location>
        <begin position="1"/>
        <end position="20"/>
    </location>
</feature>
<name>A0A4Q0ST10_9BRAD</name>
<sequence>MPPRKPAKPESRNLSDAEKLSAVPRLEARIKEIDELDVSQITTGDDPPIAQLEQRIRSTLANIYGDNSAEYYRLLAATNLDTTSYYVTWGDHSGPPVSEIRQGVEKGRQRAKAILQGEVDALKEHLEYSREPANVHTVSLPTATQLSNEVFIVHGRDEAAKATVARVIERAGLKPVILHEQPNGGKTIIEKFEEHGSAAGFAVIIATPDDVGGLAGPTPDLRPRARQNVVGEMFWFAGRLGRDKVCALVKGEIEMPTDFAGVVYTPMDDHGGWRPKLLQELSAAGYKDLNWQAALT</sequence>
<dbReference type="GO" id="GO:0050135">
    <property type="term" value="F:NADP+ nucleosidase activity"/>
    <property type="evidence" value="ECO:0007669"/>
    <property type="project" value="InterPro"/>
</dbReference>
<dbReference type="Proteomes" id="UP000290565">
    <property type="component" value="Unassembled WGS sequence"/>
</dbReference>
<proteinExistence type="predicted"/>
<evidence type="ECO:0000313" key="3">
    <source>
        <dbReference type="EMBL" id="RXH41301.1"/>
    </source>
</evidence>
<reference evidence="3 4" key="1">
    <citation type="submission" date="2015-04" db="EMBL/GenBank/DDBJ databases">
        <title>Comparative genomics of rhizobia nodulating Arachis hypogaea in China.</title>
        <authorList>
            <person name="Li Y."/>
        </authorList>
    </citation>
    <scope>NUCLEOTIDE SEQUENCE [LARGE SCALE GENOMIC DNA]</scope>
    <source>
        <strain evidence="3 4">CCBAU 51787</strain>
    </source>
</reference>
<accession>A0A4Q0ST10</accession>
<dbReference type="Pfam" id="PF10137">
    <property type="entry name" value="CAP12-PCTIR_TIR"/>
    <property type="match status" value="1"/>
</dbReference>